<keyword evidence="2" id="KW-1185">Reference proteome</keyword>
<gene>
    <name evidence="1" type="ORF">Vadar_002554</name>
</gene>
<proteinExistence type="predicted"/>
<comment type="caution">
    <text evidence="1">The sequence shown here is derived from an EMBL/GenBank/DDBJ whole genome shotgun (WGS) entry which is preliminary data.</text>
</comment>
<evidence type="ECO:0000313" key="2">
    <source>
        <dbReference type="Proteomes" id="UP000828048"/>
    </source>
</evidence>
<sequence>MASFFSIPSLLFLLIIVASLLVHASSSKPHQSLHLRRTRPVGFWVGLTHVDHGQNLTTVQLIQRSIHRGRHRLERFRRVLATTVPSNNMKAPVSAGHGEYLMKFTIGSPAVPVSMIMDTGSDLIWTQCQPCTTCFAQPTPIFNPVKSFTFHIISCTSKYCQAMSTVTCDHRCKYLYTYGDQTSTQGFMAKDLFIFGHMVTTHKIRFGCGGNNQGSGLGQGSGLVGLGRGPLSLVSQLGVDKFSYCLTSMGDSKILFGALSDQNETRGSTLSTPLLQNPSQPSLYYMSLQGITVGETRLPISQSTLQLNEDGSGGMILDSGTTLTYLSGDAFTALAQEFAAQTKLQVSETPAAGLDLCFESPTNVLSNVAVPKLTLHFEGLDLELPKENYMISDLATSGMVCLAMAPSSNGMSILGNLAQQNFLVVNDLGKETVSFNPTQCNKL</sequence>
<dbReference type="Proteomes" id="UP000828048">
    <property type="component" value="Chromosome 2"/>
</dbReference>
<reference evidence="1 2" key="1">
    <citation type="journal article" date="2021" name="Hortic Res">
        <title>High-quality reference genome and annotation aids understanding of berry development for evergreen blueberry (Vaccinium darrowii).</title>
        <authorList>
            <person name="Yu J."/>
            <person name="Hulse-Kemp A.M."/>
            <person name="Babiker E."/>
            <person name="Staton M."/>
        </authorList>
    </citation>
    <scope>NUCLEOTIDE SEQUENCE [LARGE SCALE GENOMIC DNA]</scope>
    <source>
        <strain evidence="2">cv. NJ 8807/NJ 8810</strain>
        <tissue evidence="1">Young leaf</tissue>
    </source>
</reference>
<protein>
    <submittedName>
        <fullName evidence="1">Uncharacterized protein</fullName>
    </submittedName>
</protein>
<accession>A0ACB7WX41</accession>
<organism evidence="1 2">
    <name type="scientific">Vaccinium darrowii</name>
    <dbReference type="NCBI Taxonomy" id="229202"/>
    <lineage>
        <taxon>Eukaryota</taxon>
        <taxon>Viridiplantae</taxon>
        <taxon>Streptophyta</taxon>
        <taxon>Embryophyta</taxon>
        <taxon>Tracheophyta</taxon>
        <taxon>Spermatophyta</taxon>
        <taxon>Magnoliopsida</taxon>
        <taxon>eudicotyledons</taxon>
        <taxon>Gunneridae</taxon>
        <taxon>Pentapetalae</taxon>
        <taxon>asterids</taxon>
        <taxon>Ericales</taxon>
        <taxon>Ericaceae</taxon>
        <taxon>Vaccinioideae</taxon>
        <taxon>Vaccinieae</taxon>
        <taxon>Vaccinium</taxon>
    </lineage>
</organism>
<name>A0ACB7WX41_9ERIC</name>
<dbReference type="EMBL" id="CM037152">
    <property type="protein sequence ID" value="KAH7833037.1"/>
    <property type="molecule type" value="Genomic_DNA"/>
</dbReference>
<evidence type="ECO:0000313" key="1">
    <source>
        <dbReference type="EMBL" id="KAH7833037.1"/>
    </source>
</evidence>